<feature type="region of interest" description="Disordered" evidence="2">
    <location>
        <begin position="1354"/>
        <end position="1382"/>
    </location>
</feature>
<feature type="compositionally biased region" description="Basic and acidic residues" evidence="2">
    <location>
        <begin position="93"/>
        <end position="106"/>
    </location>
</feature>
<dbReference type="InterPro" id="IPR001791">
    <property type="entry name" value="Laminin_G"/>
</dbReference>
<feature type="domain" description="Hint" evidence="3">
    <location>
        <begin position="2415"/>
        <end position="2520"/>
    </location>
</feature>
<evidence type="ECO:0000313" key="5">
    <source>
        <dbReference type="Proteomes" id="UP000253303"/>
    </source>
</evidence>
<dbReference type="InterPro" id="IPR031325">
    <property type="entry name" value="RHS_repeat"/>
</dbReference>
<dbReference type="InterPro" id="IPR036844">
    <property type="entry name" value="Hint_dom_sf"/>
</dbReference>
<dbReference type="NCBIfam" id="TIGR03696">
    <property type="entry name" value="Rhs_assc_core"/>
    <property type="match status" value="1"/>
</dbReference>
<dbReference type="InterPro" id="IPR050708">
    <property type="entry name" value="T6SS_VgrG/RHS"/>
</dbReference>
<evidence type="ECO:0000313" key="4">
    <source>
        <dbReference type="EMBL" id="RBQ14478.1"/>
    </source>
</evidence>
<dbReference type="Proteomes" id="UP000253303">
    <property type="component" value="Unassembled WGS sequence"/>
</dbReference>
<dbReference type="Pfam" id="PF20148">
    <property type="entry name" value="DUF6531"/>
    <property type="match status" value="1"/>
</dbReference>
<dbReference type="GO" id="GO:0016539">
    <property type="term" value="P:intein-mediated protein splicing"/>
    <property type="evidence" value="ECO:0007669"/>
    <property type="project" value="InterPro"/>
</dbReference>
<dbReference type="Gene3D" id="2.180.10.10">
    <property type="entry name" value="RHS repeat-associated core"/>
    <property type="match status" value="6"/>
</dbReference>
<feature type="compositionally biased region" description="Basic and acidic residues" evidence="2">
    <location>
        <begin position="2277"/>
        <end position="2289"/>
    </location>
</feature>
<dbReference type="CDD" id="cd00081">
    <property type="entry name" value="Hint"/>
    <property type="match status" value="1"/>
</dbReference>
<name>A0A366LKN0_9ACTN</name>
<dbReference type="InterPro" id="IPR006530">
    <property type="entry name" value="YD"/>
</dbReference>
<keyword evidence="5" id="KW-1185">Reference proteome</keyword>
<dbReference type="Pfam" id="PF25023">
    <property type="entry name" value="TEN_YD-shell"/>
    <property type="match status" value="2"/>
</dbReference>
<comment type="caution">
    <text evidence="4">The sequence shown here is derived from an EMBL/GenBank/DDBJ whole genome shotgun (WGS) entry which is preliminary data.</text>
</comment>
<dbReference type="PANTHER" id="PTHR32305:SF15">
    <property type="entry name" value="PROTEIN RHSA-RELATED"/>
    <property type="match status" value="1"/>
</dbReference>
<evidence type="ECO:0000256" key="2">
    <source>
        <dbReference type="SAM" id="MobiDB-lite"/>
    </source>
</evidence>
<evidence type="ECO:0000256" key="1">
    <source>
        <dbReference type="ARBA" id="ARBA00022737"/>
    </source>
</evidence>
<dbReference type="InterPro" id="IPR045351">
    <property type="entry name" value="DUF6531"/>
</dbReference>
<dbReference type="Pfam" id="PF05593">
    <property type="entry name" value="RHS_repeat"/>
    <property type="match status" value="5"/>
</dbReference>
<dbReference type="SUPFAM" id="SSF49899">
    <property type="entry name" value="Concanavalin A-like lectins/glucanases"/>
    <property type="match status" value="1"/>
</dbReference>
<feature type="region of interest" description="Disordered" evidence="2">
    <location>
        <begin position="93"/>
        <end position="115"/>
    </location>
</feature>
<feature type="region of interest" description="Disordered" evidence="2">
    <location>
        <begin position="2246"/>
        <end position="2332"/>
    </location>
</feature>
<accession>A0A366LKN0</accession>
<dbReference type="Gene3D" id="2.170.16.10">
    <property type="entry name" value="Hedgehog/Intein (Hint) domain"/>
    <property type="match status" value="1"/>
</dbReference>
<reference evidence="4 5" key="1">
    <citation type="submission" date="2018-06" db="EMBL/GenBank/DDBJ databases">
        <title>Sphaerisporangium craniellae sp. nov., isolated from a marine sponge in the South China Sea.</title>
        <authorList>
            <person name="Li L."/>
        </authorList>
    </citation>
    <scope>NUCLEOTIDE SEQUENCE [LARGE SCALE GENOMIC DNA]</scope>
    <source>
        <strain evidence="4 5">LHW63015</strain>
    </source>
</reference>
<gene>
    <name evidence="4" type="ORF">DP939_40100</name>
</gene>
<feature type="compositionally biased region" description="Basic residues" evidence="2">
    <location>
        <begin position="2290"/>
        <end position="2313"/>
    </location>
</feature>
<protein>
    <recommendedName>
        <fullName evidence="3">Hint domain-containing protein</fullName>
    </recommendedName>
</protein>
<proteinExistence type="predicted"/>
<dbReference type="NCBIfam" id="TIGR01643">
    <property type="entry name" value="YD_repeat_2x"/>
    <property type="match status" value="10"/>
</dbReference>
<keyword evidence="1" id="KW-0677">Repeat</keyword>
<dbReference type="InterPro" id="IPR006141">
    <property type="entry name" value="Intein_N"/>
</dbReference>
<dbReference type="InterPro" id="IPR056823">
    <property type="entry name" value="TEN-like_YD-shell"/>
</dbReference>
<organism evidence="4 5">
    <name type="scientific">Spongiactinospora rosea</name>
    <dbReference type="NCBI Taxonomy" id="2248750"/>
    <lineage>
        <taxon>Bacteria</taxon>
        <taxon>Bacillati</taxon>
        <taxon>Actinomycetota</taxon>
        <taxon>Actinomycetes</taxon>
        <taxon>Streptosporangiales</taxon>
        <taxon>Streptosporangiaceae</taxon>
        <taxon>Spongiactinospora</taxon>
    </lineage>
</organism>
<dbReference type="PROSITE" id="PS50817">
    <property type="entry name" value="INTEIN_N_TER"/>
    <property type="match status" value="1"/>
</dbReference>
<dbReference type="Pfam" id="PF13385">
    <property type="entry name" value="Laminin_G_3"/>
    <property type="match status" value="1"/>
</dbReference>
<evidence type="ECO:0000259" key="3">
    <source>
        <dbReference type="SMART" id="SM00306"/>
    </source>
</evidence>
<dbReference type="InterPro" id="IPR022385">
    <property type="entry name" value="Rhs_assc_core"/>
</dbReference>
<dbReference type="Gene3D" id="2.60.120.200">
    <property type="match status" value="1"/>
</dbReference>
<dbReference type="PANTHER" id="PTHR32305">
    <property type="match status" value="1"/>
</dbReference>
<dbReference type="EMBL" id="QMEY01000032">
    <property type="protein sequence ID" value="RBQ14478.1"/>
    <property type="molecule type" value="Genomic_DNA"/>
</dbReference>
<feature type="compositionally biased region" description="Basic and acidic residues" evidence="2">
    <location>
        <begin position="2249"/>
        <end position="2267"/>
    </location>
</feature>
<dbReference type="InterPro" id="IPR013320">
    <property type="entry name" value="ConA-like_dom_sf"/>
</dbReference>
<dbReference type="CDD" id="cd00110">
    <property type="entry name" value="LamG"/>
    <property type="match status" value="1"/>
</dbReference>
<dbReference type="InterPro" id="IPR003587">
    <property type="entry name" value="Hint_dom_N"/>
</dbReference>
<dbReference type="SUPFAM" id="SSF51294">
    <property type="entry name" value="Hedgehog/intein (Hint) domain"/>
    <property type="match status" value="1"/>
</dbReference>
<sequence length="2675" mass="289363">MRGIRLWMRSINRHALLTLIVTVLVLPGLISVQAIPAWAEPQAETVLPNTPDQAIGTAAGVPSLVGAAATQAKAGIGLSSSAVKRPKNALLLERSRGKASKPDPLRDSTLPPGVRRANQKDAATVLDPLFCLGYYEWERTRFYTVGSRVSHKERIYERIGFAGSGDEPTPGSSTWKPVGWCPPSVDSMTPTGDQLMTTLTPKLTALGSTPSGAPLRYRFDLCRIEGDTSHDCVYSDFLPIGTREWTPPAGSVRWSAEYEWTVIVSDTETHLTAGASRTFVTGVRQPPITSQLSARGGNGQEFHELAGNYTTSFTDANVTVAGPPLSVVRSYNSMDPRRSGAFGAGWSTRWDSKIIRSDFGGIDTLLVTYPDGHQARYAANGDGTYQPPPGVHATLAEVSGGWRLMDKSSTSYLFDAQGRLTKVTDARGRSQELIYGADGKLTKATSVGGRSLYFAWAGEHVSSVSTDSVDGAPLAWTYAYTGDQLSKVCAPMTAPNCTTFSYTDGSLYRSVILDSDPYGYWRLGEASGSQAVGQGWGAGNGTYDSVTYGQPGALGGTGDTSVNFGNSHEAGMYLPQDALANLGTQTSVEAWFKTAVSGIIASAGTSSGGGMSDPLVYVGTDGKLRGSFRRTLSPITTANAVNDNQWHHVVLTVSGPTQILYLDGQQVGTLSEVIPDYDLQRSHVTVGNGWPYPHQSPGVPGQPGTQQPFRFQGSIDEFALYDKALSPAEIQRHTSARAGVPHRLTKITLPSGRIWGENEYDSSTDRLKKHTDHHGGTWQLGAPSYDAGTGRSTVTVTDPHNKPLQYVYDAWRNYRLIKEIDQTQATTEYYYDTGGYLSEVIDRNGQASKQTHDKRGNMLSRTTCRSATVCKAEYYTYHVNEADPFDPRNDQMIASRDERSASATDDTYVTKWELDAFGEVVKETTPGTPDFPSGRSMTYAFTDGNEDAVGGGKVPAGLLKSEKEPGGGETSYGYNAAGDVVEVTDPAELVLTFEYDVLGRERSRKETSSANPDGVTTRLTYDGAGRLSTHTGAAAKNEITGVTHSPQTRYSYTADGLTATQSVVDLTGGDPERKISYTYDTYGRVESVTGPEGGVVRYTWDHTGVRTSVTDEMGNVSHYTYTARGELASRILKSWTGSPVTPHEPRDLILESYTYDPEGRLAARVDSMGRKLAYKYYGDGSLATVTAEAAKLNGSTTPRNVVLENNTYDVAGNLIEQVTGGGKEKTTYVYDAASRLTSKTFDPSALARKTSYVYDADDNVIKETETAAGTDRAEATEYGYNADGAQVRRAVENGDTDLVTTWTVDDRGLVTEVVDPRGNLPGADRAAYTTTYRYDAAEHLVEVREPKVKIEKSGVPTNEAHPTQIFGYDSAGRRTHSKDAEGRVSAAAYDRLGRMTAVSEPPYTPPGGTSITPTRRFGYDAAGRMNRYADERGSVWTSEYDALGNRVRVVEPGTGGQPGGRHVYEYDTVGEMLAGVDPTGARTEWTYDDLGRQITATIIERKPTAKAIVSRIEYDDAGRKIKELSPGNRTITYTVNAAGETTRVTDPLGDTTAYAYDLDGRTVKVTDPLGNAQATEYDRAGREVATKDLNSSGVVQRTVTSDYDAAGNMIAETSGEGSTVRYKYDASDALVELVEPVADGRSITTTYGYDATGALTRATDGRGNTTWTTYNSMGLVEDQIEPATPAHPQPADRTWSSVYDAGGNVTSAIQPGGVRVDRHYDELGRVIKETGTGAQVATPERTYGYDLAGRESKVGDYSLEYNDRGLLTKVSKGTSQTAAFGYDDLGNVTQRTDTAGAATFGWDIDDRLQTASDPVTGRQLTYGYDKADRLTSLASTNPATTQSFGYDAMDRITSHTLKNGSNAELAKLTYGWDKDDQLISKVTSGTAGGGTNTYSYDGSGRLISWKAPNGNVTSYEWDASGNRTKAGNATFTYDERNRLLNGDGTDYTYTPRGSLASEATNGVTRNLTFDAFDRMVSDGDATYTYDAMGRLESRSQSGNTERFQYSGIDNDIVSVTDGAGAVQAKYGRDPSGALLSLQEGNGPAVGVMSDQHDDVVATFSGTALVDSTAYDPFGEVIAQNGARRRLGYQGEYTDPDTGKVNMLARWYIPGTGGFTSRDDANLSPYPSANLNRYTYAMGDPLAYTDPSGNCPICIPLLFAAGRVGGQLLLRRLAQRGATQVGKRLASRAGQAAKRTGTRAMTRAQKKVAQQATKTAQNALKKALQQSVKKAAKKATKAIEKKIKKQIKQKLREQANKKIKQKIKEKVKQHTKKKTQQKIREKAKSKAQEKVKKKSSNQKTKSKSSSKTKTKSKSRSNSSTKTKKKSSSNDDKIEMISDGIDMFVGEINGGPTTLEPLGIDLDLNCVSLRGCAKDLVENLVDNTTDQVVDEIIDEVAPDLPPIDTPGDGSQGCRLRSNSFVPGTPVLMADGSTKPIEDVKVGDYVLATDPEAGYSTSRPITTVITGDGVKNLVEITVDIDGPRGNATDEITATDEHPFWVPALHEWVGAARLQPGMWLQTSAGTYVQITALDRHTATQRVHNLTVADVHTYHVLAGSHAALVHNDNPLSDDECFAIADGARDEERERMSKTQRQLHVMIVGVVDCTTGLVVVGKKRSRAGDFCAEDDARNRAIEQGADPTNLRYGHPVYPNTMMDADFCDRCRTRIDPSQVPPDRRW</sequence>
<dbReference type="SMART" id="SM00306">
    <property type="entry name" value="HintN"/>
    <property type="match status" value="1"/>
</dbReference>
<dbReference type="Pfam" id="PF07591">
    <property type="entry name" value="PT-HINT"/>
    <property type="match status" value="1"/>
</dbReference>
<feature type="region of interest" description="Disordered" evidence="2">
    <location>
        <begin position="1397"/>
        <end position="1416"/>
    </location>
</feature>